<dbReference type="PANTHER" id="PTHR31342:SF4">
    <property type="entry name" value="ACTIN BINDING PROTEIN FAMILY"/>
    <property type="match status" value="1"/>
</dbReference>
<feature type="coiled-coil region" evidence="2">
    <location>
        <begin position="260"/>
        <end position="315"/>
    </location>
</feature>
<feature type="compositionally biased region" description="Basic and acidic residues" evidence="3">
    <location>
        <begin position="588"/>
        <end position="600"/>
    </location>
</feature>
<keyword evidence="1 2" id="KW-0175">Coiled coil</keyword>
<keyword evidence="5" id="KW-1185">Reference proteome</keyword>
<dbReference type="PANTHER" id="PTHR31342">
    <property type="entry name" value="PROTEIN CHUP1, CHLOROPLASTIC"/>
    <property type="match status" value="1"/>
</dbReference>
<dbReference type="GO" id="GO:0055028">
    <property type="term" value="C:cortical microtubule"/>
    <property type="evidence" value="ECO:0007669"/>
    <property type="project" value="TreeGrafter"/>
</dbReference>
<evidence type="ECO:0000313" key="4">
    <source>
        <dbReference type="EMBL" id="KAF6139656.1"/>
    </source>
</evidence>
<dbReference type="AlphaFoldDB" id="A0A7J7LAG0"/>
<gene>
    <name evidence="4" type="ORF">GIB67_002461</name>
</gene>
<feature type="region of interest" description="Disordered" evidence="3">
    <location>
        <begin position="580"/>
        <end position="609"/>
    </location>
</feature>
<comment type="caution">
    <text evidence="4">The sequence shown here is derived from an EMBL/GenBank/DDBJ whole genome shotgun (WGS) entry which is preliminary data.</text>
</comment>
<feature type="region of interest" description="Disordered" evidence="3">
    <location>
        <begin position="455"/>
        <end position="510"/>
    </location>
</feature>
<feature type="compositionally biased region" description="Basic residues" evidence="3">
    <location>
        <begin position="474"/>
        <end position="499"/>
    </location>
</feature>
<organism evidence="4 5">
    <name type="scientific">Kingdonia uniflora</name>
    <dbReference type="NCBI Taxonomy" id="39325"/>
    <lineage>
        <taxon>Eukaryota</taxon>
        <taxon>Viridiplantae</taxon>
        <taxon>Streptophyta</taxon>
        <taxon>Embryophyta</taxon>
        <taxon>Tracheophyta</taxon>
        <taxon>Spermatophyta</taxon>
        <taxon>Magnoliopsida</taxon>
        <taxon>Ranunculales</taxon>
        <taxon>Circaeasteraceae</taxon>
        <taxon>Kingdonia</taxon>
    </lineage>
</organism>
<evidence type="ECO:0000313" key="5">
    <source>
        <dbReference type="Proteomes" id="UP000541444"/>
    </source>
</evidence>
<proteinExistence type="predicted"/>
<protein>
    <recommendedName>
        <fullName evidence="6">Protein CHUP1, chloroplastic</fullName>
    </recommendedName>
</protein>
<feature type="coiled-coil region" evidence="2">
    <location>
        <begin position="153"/>
        <end position="228"/>
    </location>
</feature>
<feature type="coiled-coil region" evidence="2">
    <location>
        <begin position="339"/>
        <end position="366"/>
    </location>
</feature>
<evidence type="ECO:0000256" key="1">
    <source>
        <dbReference type="ARBA" id="ARBA00023054"/>
    </source>
</evidence>
<feature type="compositionally biased region" description="Basic and acidic residues" evidence="3">
    <location>
        <begin position="399"/>
        <end position="413"/>
    </location>
</feature>
<dbReference type="OrthoDB" id="1870283at2759"/>
<dbReference type="EMBL" id="JACGCM010002459">
    <property type="protein sequence ID" value="KAF6139656.1"/>
    <property type="molecule type" value="Genomic_DNA"/>
</dbReference>
<evidence type="ECO:0008006" key="6">
    <source>
        <dbReference type="Google" id="ProtNLM"/>
    </source>
</evidence>
<evidence type="ECO:0000256" key="3">
    <source>
        <dbReference type="SAM" id="MobiDB-lite"/>
    </source>
</evidence>
<dbReference type="Proteomes" id="UP000541444">
    <property type="component" value="Unassembled WGS sequence"/>
</dbReference>
<sequence length="649" mass="74549">MLRNNRVRPVLIGVAMTISVAGLVYSHIRSKRITSPRPSPTSPTTPSGGRKFCLREKLGFVIGLRGGAETTLSPGSPASREPKKIDEDTYDKVATDNFKHDFSLHTRHSSLEGFFLREFNDSKPKDYELLNTINLLSPRKNVENAPPYKIVTEEETDQEIIKLRNMVKVLREREKNLEIQLLECYGLNEKEAVVTELQNQLKVQNVEAKLYTVKIESLQADNQRMEAEVSDYWKVLVDLESAKSKIKALKKKMRYDAEENKELLYDLQQRDANLRELENRVALTNADIEKKQQKLKEMEEESDKLRRDNSRLQCENLELVRKLESAHNVTSSALAAPEVEALQDTIRRLREENTDLSNEIEQLQANRCADVEELVYLRWVNACLRHEQKHYQAPPGKTLARDLSKNSSPRSEEKVKKLILDHAKSEGTNYKQDSFNLMDIDFEYWSSSQTSHFTDSTELDDSSGDISSSTRSNSSRRPKIFTKLKDMLHKKHHQHRHHHEYSNRISTSSSESSMSLSSCVALSSEHNSSISAKPLSEIEARIDERMSKINSLSWDFSRLSTDIRRARSLISLQDVPENDMSQRVTASSHRDQKMLTREGSFEIPKQEQTSPEKLKLIKFAEVLKDSHGTLTPRRSFEGFSWKDKSGVTR</sequence>
<evidence type="ECO:0000256" key="2">
    <source>
        <dbReference type="SAM" id="Coils"/>
    </source>
</evidence>
<feature type="region of interest" description="Disordered" evidence="3">
    <location>
        <begin position="392"/>
        <end position="413"/>
    </location>
</feature>
<accession>A0A7J7LAG0</accession>
<reference evidence="4 5" key="1">
    <citation type="journal article" date="2020" name="IScience">
        <title>Genome Sequencing of the Endangered Kingdonia uniflora (Circaeasteraceae, Ranunculales) Reveals Potential Mechanisms of Evolutionary Specialization.</title>
        <authorList>
            <person name="Sun Y."/>
            <person name="Deng T."/>
            <person name="Zhang A."/>
            <person name="Moore M.J."/>
            <person name="Landis J.B."/>
            <person name="Lin N."/>
            <person name="Zhang H."/>
            <person name="Zhang X."/>
            <person name="Huang J."/>
            <person name="Zhang X."/>
            <person name="Sun H."/>
            <person name="Wang H."/>
        </authorList>
    </citation>
    <scope>NUCLEOTIDE SEQUENCE [LARGE SCALE GENOMIC DNA]</scope>
    <source>
        <strain evidence="4">TB1705</strain>
        <tissue evidence="4">Leaf</tissue>
    </source>
</reference>
<dbReference type="GO" id="GO:0072699">
    <property type="term" value="P:protein localization to cortical microtubule cytoskeleton"/>
    <property type="evidence" value="ECO:0007669"/>
    <property type="project" value="TreeGrafter"/>
</dbReference>
<feature type="compositionally biased region" description="Low complexity" evidence="3">
    <location>
        <begin position="464"/>
        <end position="473"/>
    </location>
</feature>
<dbReference type="InterPro" id="IPR040265">
    <property type="entry name" value="CHUP1/IPGA1-like"/>
</dbReference>
<name>A0A7J7LAG0_9MAGN</name>